<feature type="non-terminal residue" evidence="2">
    <location>
        <position position="1"/>
    </location>
</feature>
<comment type="caution">
    <text evidence="2">The sequence shown here is derived from an EMBL/GenBank/DDBJ whole genome shotgun (WGS) entry which is preliminary data.</text>
</comment>
<proteinExistence type="predicted"/>
<dbReference type="Proteomes" id="UP000727407">
    <property type="component" value="Unassembled WGS sequence"/>
</dbReference>
<evidence type="ECO:0000313" key="3">
    <source>
        <dbReference type="Proteomes" id="UP000727407"/>
    </source>
</evidence>
<protein>
    <submittedName>
        <fullName evidence="2">Chorismate synthase</fullName>
    </submittedName>
</protein>
<evidence type="ECO:0000256" key="1">
    <source>
        <dbReference type="SAM" id="SignalP"/>
    </source>
</evidence>
<keyword evidence="3" id="KW-1185">Reference proteome</keyword>
<name>A0A8J4TK27_CLAMG</name>
<organism evidence="2 3">
    <name type="scientific">Clarias magur</name>
    <name type="common">Asian catfish</name>
    <name type="synonym">Macropteronotus magur</name>
    <dbReference type="NCBI Taxonomy" id="1594786"/>
    <lineage>
        <taxon>Eukaryota</taxon>
        <taxon>Metazoa</taxon>
        <taxon>Chordata</taxon>
        <taxon>Craniata</taxon>
        <taxon>Vertebrata</taxon>
        <taxon>Euteleostomi</taxon>
        <taxon>Actinopterygii</taxon>
        <taxon>Neopterygii</taxon>
        <taxon>Teleostei</taxon>
        <taxon>Ostariophysi</taxon>
        <taxon>Siluriformes</taxon>
        <taxon>Clariidae</taxon>
        <taxon>Clarias</taxon>
    </lineage>
</organism>
<accession>A0A8J4TK27</accession>
<feature type="chain" id="PRO_5035300352" evidence="1">
    <location>
        <begin position="23"/>
        <end position="53"/>
    </location>
</feature>
<reference evidence="2" key="1">
    <citation type="submission" date="2020-07" db="EMBL/GenBank/DDBJ databases">
        <title>Clarias magur genome sequencing, assembly and annotation.</title>
        <authorList>
            <person name="Kushwaha B."/>
            <person name="Kumar R."/>
            <person name="Das P."/>
            <person name="Joshi C.G."/>
            <person name="Kumar D."/>
            <person name="Nagpure N.S."/>
            <person name="Pandey M."/>
            <person name="Agarwal S."/>
            <person name="Srivastava S."/>
            <person name="Singh M."/>
            <person name="Sahoo L."/>
            <person name="Jayasankar P."/>
            <person name="Meher P.K."/>
            <person name="Koringa P.G."/>
            <person name="Iquebal M.A."/>
            <person name="Das S.P."/>
            <person name="Bit A."/>
            <person name="Patnaik S."/>
            <person name="Patel N."/>
            <person name="Shah T.M."/>
            <person name="Hinsu A."/>
            <person name="Jena J.K."/>
        </authorList>
    </citation>
    <scope>NUCLEOTIDE SEQUENCE</scope>
    <source>
        <strain evidence="2">CIFAMagur01</strain>
        <tissue evidence="2">Testis</tissue>
    </source>
</reference>
<feature type="signal peptide" evidence="1">
    <location>
        <begin position="1"/>
        <end position="22"/>
    </location>
</feature>
<keyword evidence="1" id="KW-0732">Signal</keyword>
<evidence type="ECO:0000313" key="2">
    <source>
        <dbReference type="EMBL" id="KAF5891994.1"/>
    </source>
</evidence>
<dbReference type="AlphaFoldDB" id="A0A8J4TK27"/>
<gene>
    <name evidence="2" type="primary">aroC</name>
    <name evidence="2" type="ORF">DAT39_018302</name>
</gene>
<dbReference type="EMBL" id="QNUK01000535">
    <property type="protein sequence ID" value="KAF5891994.1"/>
    <property type="molecule type" value="Genomic_DNA"/>
</dbReference>
<sequence length="53" mass="5823">NPFTRDWRFCSWFLATLTFLVAAGHIARVNSLSAGLEGGECDITAVHTDIELV</sequence>
<feature type="non-terminal residue" evidence="2">
    <location>
        <position position="53"/>
    </location>
</feature>